<evidence type="ECO:0000313" key="4">
    <source>
        <dbReference type="Proteomes" id="UP000419017"/>
    </source>
</evidence>
<dbReference type="GO" id="GO:0009636">
    <property type="term" value="P:response to toxic substance"/>
    <property type="evidence" value="ECO:0007669"/>
    <property type="project" value="TreeGrafter"/>
</dbReference>
<evidence type="ECO:0000256" key="1">
    <source>
        <dbReference type="SAM" id="Phobius"/>
    </source>
</evidence>
<dbReference type="Pfam" id="PF13630">
    <property type="entry name" value="SdpI"/>
    <property type="match status" value="1"/>
</dbReference>
<feature type="transmembrane region" description="Helical" evidence="1">
    <location>
        <begin position="51"/>
        <end position="75"/>
    </location>
</feature>
<proteinExistence type="predicted"/>
<dbReference type="Pfam" id="PF07853">
    <property type="entry name" value="DUF1648"/>
    <property type="match status" value="1"/>
</dbReference>
<organism evidence="3 4">
    <name type="scientific">Oceanivirga miroungae</name>
    <dbReference type="NCBI Taxonomy" id="1130046"/>
    <lineage>
        <taxon>Bacteria</taxon>
        <taxon>Fusobacteriati</taxon>
        <taxon>Fusobacteriota</taxon>
        <taxon>Fusobacteriia</taxon>
        <taxon>Fusobacteriales</taxon>
        <taxon>Leptotrichiaceae</taxon>
        <taxon>Oceanivirga</taxon>
    </lineage>
</organism>
<gene>
    <name evidence="3" type="ORF">OMES3154_00268</name>
</gene>
<sequence length="205" mass="23529">MIKNYRKIFIVSLLCLIPLIYSIPIYQSIPSLIPTHWDFNGNIDGYTSKKAFVFIAPIASFLLNIIVSTFMYLDPRNIDNKAKLKDIYIVIIPVLLNILYLVSLLVSFNYDVNISMIVKIILGLLFIILGNYTLGIKTPWTLNDDEIWNKTNKLGGKILFIIGFILIFSIAMKNNKGFLILFMSSLSLLFIPVIYSYILYVKKNK</sequence>
<feature type="transmembrane region" description="Helical" evidence="1">
    <location>
        <begin position="114"/>
        <end position="134"/>
    </location>
</feature>
<reference evidence="3 4" key="1">
    <citation type="submission" date="2019-10" db="EMBL/GenBank/DDBJ databases">
        <authorList>
            <person name="Blom J."/>
        </authorList>
    </citation>
    <scope>NUCLEOTIDE SEQUENCE [LARGE SCALE GENOMIC DNA]</scope>
    <source>
        <strain evidence="3 4">ES3154-GLU</strain>
    </source>
</reference>
<evidence type="ECO:0000259" key="2">
    <source>
        <dbReference type="Pfam" id="PF07853"/>
    </source>
</evidence>
<name>A0A6I8M4Z8_9FUSO</name>
<feature type="domain" description="DUF1648" evidence="2">
    <location>
        <begin position="13"/>
        <end position="58"/>
    </location>
</feature>
<feature type="transmembrane region" description="Helical" evidence="1">
    <location>
        <begin position="154"/>
        <end position="172"/>
    </location>
</feature>
<keyword evidence="1" id="KW-0472">Membrane</keyword>
<keyword evidence="1" id="KW-0812">Transmembrane</keyword>
<keyword evidence="4" id="KW-1185">Reference proteome</keyword>
<dbReference type="EMBL" id="CABWIB010000001">
    <property type="protein sequence ID" value="VWL84996.1"/>
    <property type="molecule type" value="Genomic_DNA"/>
</dbReference>
<dbReference type="PANTHER" id="PTHR37810:SF5">
    <property type="entry name" value="IMMUNITY PROTEIN SDPI"/>
    <property type="match status" value="1"/>
</dbReference>
<accession>A0A6I8M4Z8</accession>
<dbReference type="AlphaFoldDB" id="A0A6I8M4Z8"/>
<feature type="transmembrane region" description="Helical" evidence="1">
    <location>
        <begin position="87"/>
        <end position="108"/>
    </location>
</feature>
<keyword evidence="1" id="KW-1133">Transmembrane helix</keyword>
<dbReference type="InterPro" id="IPR025962">
    <property type="entry name" value="SdpI/YhfL"/>
</dbReference>
<protein>
    <submittedName>
        <fullName evidence="3">Immunity protein SdpI</fullName>
    </submittedName>
</protein>
<feature type="transmembrane region" description="Helical" evidence="1">
    <location>
        <begin position="178"/>
        <end position="200"/>
    </location>
</feature>
<dbReference type="Proteomes" id="UP000419017">
    <property type="component" value="Unassembled WGS sequence"/>
</dbReference>
<dbReference type="PANTHER" id="PTHR37810">
    <property type="entry name" value="IMMUNITY PROTEIN SDPI"/>
    <property type="match status" value="1"/>
</dbReference>
<dbReference type="InterPro" id="IPR026272">
    <property type="entry name" value="SdpI"/>
</dbReference>
<evidence type="ECO:0000313" key="3">
    <source>
        <dbReference type="EMBL" id="VWL84996.1"/>
    </source>
</evidence>
<dbReference type="InterPro" id="IPR012867">
    <property type="entry name" value="DUF1648"/>
</dbReference>
<dbReference type="PIRSF" id="PIRSF038959">
    <property type="entry name" value="SdpI"/>
    <property type="match status" value="1"/>
</dbReference>
<dbReference type="RefSeq" id="WP_197271457.1">
    <property type="nucleotide sequence ID" value="NZ_CABWIB010000001.1"/>
</dbReference>